<dbReference type="OrthoDB" id="28208at2759"/>
<feature type="transmembrane region" description="Helical" evidence="1">
    <location>
        <begin position="72"/>
        <end position="93"/>
    </location>
</feature>
<proteinExistence type="predicted"/>
<dbReference type="EMBL" id="JRKL02001772">
    <property type="protein sequence ID" value="KAF3962112.1"/>
    <property type="molecule type" value="Genomic_DNA"/>
</dbReference>
<dbReference type="Proteomes" id="UP000737018">
    <property type="component" value="Unassembled WGS sequence"/>
</dbReference>
<evidence type="ECO:0000313" key="2">
    <source>
        <dbReference type="EMBL" id="KAF3962112.1"/>
    </source>
</evidence>
<sequence length="100" mass="10992">MELGSWNSTVQSLLRTHVHLLARTQMDSLRFSSAISFSLAVLFLIGVIGVTIYKLIMGSIETPTLFPSVTDLASFCDIFTAVPVVAFCLCLPLQCSHNRE</sequence>
<keyword evidence="1" id="KW-0812">Transmembrane</keyword>
<comment type="caution">
    <text evidence="2">The sequence shown here is derived from an EMBL/GenBank/DDBJ whole genome shotgun (WGS) entry which is preliminary data.</text>
</comment>
<gene>
    <name evidence="2" type="ORF">CMV_013339</name>
</gene>
<protein>
    <submittedName>
        <fullName evidence="2">Uncharacterized protein</fullName>
    </submittedName>
</protein>
<accession>A0A8J4VM05</accession>
<dbReference type="AlphaFoldDB" id="A0A8J4VM05"/>
<keyword evidence="1" id="KW-0472">Membrane</keyword>
<evidence type="ECO:0000256" key="1">
    <source>
        <dbReference type="SAM" id="Phobius"/>
    </source>
</evidence>
<organism evidence="2 3">
    <name type="scientific">Castanea mollissima</name>
    <name type="common">Chinese chestnut</name>
    <dbReference type="NCBI Taxonomy" id="60419"/>
    <lineage>
        <taxon>Eukaryota</taxon>
        <taxon>Viridiplantae</taxon>
        <taxon>Streptophyta</taxon>
        <taxon>Embryophyta</taxon>
        <taxon>Tracheophyta</taxon>
        <taxon>Spermatophyta</taxon>
        <taxon>Magnoliopsida</taxon>
        <taxon>eudicotyledons</taxon>
        <taxon>Gunneridae</taxon>
        <taxon>Pentapetalae</taxon>
        <taxon>rosids</taxon>
        <taxon>fabids</taxon>
        <taxon>Fagales</taxon>
        <taxon>Fagaceae</taxon>
        <taxon>Castanea</taxon>
    </lineage>
</organism>
<name>A0A8J4VM05_9ROSI</name>
<keyword evidence="3" id="KW-1185">Reference proteome</keyword>
<reference evidence="2" key="1">
    <citation type="submission" date="2020-03" db="EMBL/GenBank/DDBJ databases">
        <title>Castanea mollissima Vanexum genome sequencing.</title>
        <authorList>
            <person name="Staton M."/>
        </authorList>
    </citation>
    <scope>NUCLEOTIDE SEQUENCE</scope>
    <source>
        <tissue evidence="2">Leaf</tissue>
    </source>
</reference>
<keyword evidence="1" id="KW-1133">Transmembrane helix</keyword>
<feature type="transmembrane region" description="Helical" evidence="1">
    <location>
        <begin position="31"/>
        <end position="52"/>
    </location>
</feature>
<evidence type="ECO:0000313" key="3">
    <source>
        <dbReference type="Proteomes" id="UP000737018"/>
    </source>
</evidence>